<dbReference type="OrthoDB" id="2410195at2759"/>
<dbReference type="RefSeq" id="XP_007688291.1">
    <property type="nucleotide sequence ID" value="XM_007690101.1"/>
</dbReference>
<dbReference type="PANTHER" id="PTHR43712:SF15">
    <property type="entry name" value="MONODICTYPHENONE CLUSTER TRANSCRIPTIONAL COACTIVATOR MDPA"/>
    <property type="match status" value="1"/>
</dbReference>
<evidence type="ECO:0000313" key="1">
    <source>
        <dbReference type="EMBL" id="EUC45172.1"/>
    </source>
</evidence>
<dbReference type="EMBL" id="KI963989">
    <property type="protein sequence ID" value="EUC45172.1"/>
    <property type="molecule type" value="Genomic_DNA"/>
</dbReference>
<accession>W6Z0D2</accession>
<dbReference type="GeneID" id="19123170"/>
<dbReference type="InterPro" id="IPR036390">
    <property type="entry name" value="WH_DNA-bd_sf"/>
</dbReference>
<dbReference type="Gene3D" id="3.40.50.150">
    <property type="entry name" value="Vaccinia Virus protein VP39"/>
    <property type="match status" value="1"/>
</dbReference>
<dbReference type="eggNOG" id="ENOG502SM28">
    <property type="taxonomic scope" value="Eukaryota"/>
</dbReference>
<dbReference type="AlphaFoldDB" id="W6Z0D2"/>
<reference evidence="1 2" key="1">
    <citation type="journal article" date="2013" name="PLoS Genet.">
        <title>Comparative genome structure, secondary metabolite, and effector coding capacity across Cochliobolus pathogens.</title>
        <authorList>
            <person name="Condon B.J."/>
            <person name="Leng Y."/>
            <person name="Wu D."/>
            <person name="Bushley K.E."/>
            <person name="Ohm R.A."/>
            <person name="Otillar R."/>
            <person name="Martin J."/>
            <person name="Schackwitz W."/>
            <person name="Grimwood J."/>
            <person name="MohdZainudin N."/>
            <person name="Xue C."/>
            <person name="Wang R."/>
            <person name="Manning V.A."/>
            <person name="Dhillon B."/>
            <person name="Tu Z.J."/>
            <person name="Steffenson B.J."/>
            <person name="Salamov A."/>
            <person name="Sun H."/>
            <person name="Lowry S."/>
            <person name="LaButti K."/>
            <person name="Han J."/>
            <person name="Copeland A."/>
            <person name="Lindquist E."/>
            <person name="Barry K."/>
            <person name="Schmutz J."/>
            <person name="Baker S.E."/>
            <person name="Ciuffetti L.M."/>
            <person name="Grigoriev I.V."/>
            <person name="Zhong S."/>
            <person name="Turgeon B.G."/>
        </authorList>
    </citation>
    <scope>NUCLEOTIDE SEQUENCE [LARGE SCALE GENOMIC DNA]</scope>
    <source>
        <strain evidence="1 2">ATCC 44560</strain>
    </source>
</reference>
<evidence type="ECO:0008006" key="3">
    <source>
        <dbReference type="Google" id="ProtNLM"/>
    </source>
</evidence>
<organism evidence="1 2">
    <name type="scientific">Bipolaris oryzae ATCC 44560</name>
    <dbReference type="NCBI Taxonomy" id="930090"/>
    <lineage>
        <taxon>Eukaryota</taxon>
        <taxon>Fungi</taxon>
        <taxon>Dikarya</taxon>
        <taxon>Ascomycota</taxon>
        <taxon>Pezizomycotina</taxon>
        <taxon>Dothideomycetes</taxon>
        <taxon>Pleosporomycetidae</taxon>
        <taxon>Pleosporales</taxon>
        <taxon>Pleosporineae</taxon>
        <taxon>Pleosporaceae</taxon>
        <taxon>Bipolaris</taxon>
    </lineage>
</organism>
<dbReference type="InterPro" id="IPR036388">
    <property type="entry name" value="WH-like_DNA-bd_sf"/>
</dbReference>
<dbReference type="KEGG" id="bor:COCMIDRAFT_37046"/>
<dbReference type="InterPro" id="IPR029063">
    <property type="entry name" value="SAM-dependent_MTases_sf"/>
</dbReference>
<sequence>MDLSQLDTLCSELALTAKRLKALCDRSNQTSIAVTKEPTTDVLVPPASAENLEHEIALAHSSLSGISSRLEILLAGPASFIQSLATQNQLLACLKWMGEYQIIAYIPLDDTISLEELANLANVPEHTLSRVVRMTATAGFLYEPQYGHVAHTSLSLSFTTELSYFDAAMFLANKVAPASLDLTSFASEHAIDLQSSRLLDFVSQEPQTNRQWQAYRQSMGSMSNQLAYLPNLLNWRSLGDACVVDICDNDTSLARDLAQTAPALRLTVQTYDFIPTDAGLSGVGNGDKDVATSERIIIQRRKPTAVQPVKDAAVYLLHPSFCAASTRGYTTDDLITMELKAHFGILRANPMALLILAPAMLPEPGSVAINVEARVRLLDFTDMHLTGNGAMEVSELYKLTESISDARGKLVVKNRVRSADGATIALVVKYQSCEGAELI</sequence>
<proteinExistence type="predicted"/>
<name>W6Z0D2_COCMI</name>
<protein>
    <recommendedName>
        <fullName evidence="3">O-methyltransferase domain-containing protein</fullName>
    </recommendedName>
</protein>
<dbReference type="HOGENOM" id="CLU_005533_11_0_1"/>
<dbReference type="SUPFAM" id="SSF46785">
    <property type="entry name" value="Winged helix' DNA-binding domain"/>
    <property type="match status" value="1"/>
</dbReference>
<gene>
    <name evidence="1" type="ORF">COCMIDRAFT_37046</name>
</gene>
<evidence type="ECO:0000313" key="2">
    <source>
        <dbReference type="Proteomes" id="UP000054032"/>
    </source>
</evidence>
<dbReference type="PANTHER" id="PTHR43712">
    <property type="entry name" value="PUTATIVE (AFU_ORTHOLOGUE AFUA_4G14580)-RELATED"/>
    <property type="match status" value="1"/>
</dbReference>
<keyword evidence="2" id="KW-1185">Reference proteome</keyword>
<dbReference type="Gene3D" id="1.10.10.10">
    <property type="entry name" value="Winged helix-like DNA-binding domain superfamily/Winged helix DNA-binding domain"/>
    <property type="match status" value="1"/>
</dbReference>
<dbReference type="Proteomes" id="UP000054032">
    <property type="component" value="Unassembled WGS sequence"/>
</dbReference>